<evidence type="ECO:0000256" key="1">
    <source>
        <dbReference type="SAM" id="SignalP"/>
    </source>
</evidence>
<evidence type="ECO:0000259" key="2">
    <source>
        <dbReference type="Pfam" id="PF07705"/>
    </source>
</evidence>
<dbReference type="InterPro" id="IPR013783">
    <property type="entry name" value="Ig-like_fold"/>
</dbReference>
<dbReference type="Pfam" id="PF07705">
    <property type="entry name" value="CARDB"/>
    <property type="match status" value="1"/>
</dbReference>
<evidence type="ECO:0000313" key="4">
    <source>
        <dbReference type="Proteomes" id="UP000242219"/>
    </source>
</evidence>
<dbReference type="EMBL" id="MJUW02000073">
    <property type="protein sequence ID" value="OQD45836.1"/>
    <property type="molecule type" value="Genomic_DNA"/>
</dbReference>
<dbReference type="RefSeq" id="WP_070067010.1">
    <property type="nucleotide sequence ID" value="NZ_MJUW02000073.1"/>
</dbReference>
<feature type="domain" description="CARDB" evidence="2">
    <location>
        <begin position="202"/>
        <end position="310"/>
    </location>
</feature>
<proteinExistence type="predicted"/>
<name>A0A1V6M0G5_9BACT</name>
<evidence type="ECO:0000313" key="3">
    <source>
        <dbReference type="EMBL" id="OQD45836.1"/>
    </source>
</evidence>
<keyword evidence="4" id="KW-1185">Reference proteome</keyword>
<accession>A0A1V6M0G5</accession>
<comment type="caution">
    <text evidence="3">The sequence shown here is derived from an EMBL/GenBank/DDBJ whole genome shotgun (WGS) entry which is preliminary data.</text>
</comment>
<dbReference type="InterPro" id="IPR011635">
    <property type="entry name" value="CARDB"/>
</dbReference>
<keyword evidence="1" id="KW-0732">Signal</keyword>
<reference evidence="3 4" key="1">
    <citation type="journal article" date="2016" name="Genome Announc.">
        <title>Draft Genome Sequence of the Anaerobic Ammonium-Oxidizing Bacterium 'Candidatus Brocadia sp. 40'.</title>
        <authorList>
            <person name="Ali M."/>
            <person name="Haroon M.F."/>
            <person name="Narita Y."/>
            <person name="Zhang L."/>
            <person name="Rangel Shaw D."/>
            <person name="Okabe S."/>
            <person name="Saikaly P.E."/>
        </authorList>
    </citation>
    <scope>NUCLEOTIDE SEQUENCE [LARGE SCALE GENOMIC DNA]</scope>
    <source>
        <strain evidence="3 4">40</strain>
    </source>
</reference>
<gene>
    <name evidence="3" type="ORF">BIY37_06470</name>
</gene>
<feature type="chain" id="PRO_5010737016" description="CARDB domain-containing protein" evidence="1">
    <location>
        <begin position="24"/>
        <end position="323"/>
    </location>
</feature>
<feature type="signal peptide" evidence="1">
    <location>
        <begin position="1"/>
        <end position="23"/>
    </location>
</feature>
<organism evidence="3 4">
    <name type="scientific">Candidatus Brocadia sapporoensis</name>
    <dbReference type="NCBI Taxonomy" id="392547"/>
    <lineage>
        <taxon>Bacteria</taxon>
        <taxon>Pseudomonadati</taxon>
        <taxon>Planctomycetota</taxon>
        <taxon>Candidatus Brocadiia</taxon>
        <taxon>Candidatus Brocadiales</taxon>
        <taxon>Candidatus Brocadiaceae</taxon>
        <taxon>Candidatus Brocadia</taxon>
    </lineage>
</organism>
<dbReference type="Gene3D" id="2.60.40.10">
    <property type="entry name" value="Immunoglobulins"/>
    <property type="match status" value="1"/>
</dbReference>
<dbReference type="AlphaFoldDB" id="A0A1V6M0G5"/>
<dbReference type="Proteomes" id="UP000242219">
    <property type="component" value="Unassembled WGS sequence"/>
</dbReference>
<sequence>MKNLSLTMIIWLISLLTIRYAHAQQEQEFLLTNVSDNPVMPEPYKSKEPPCRVSLHKYEYAAQFIYGIQKEHENMRLARGCYITSITVHNPNDADVRFFKNLVLTHTSDGQNTGKVMPMGENVLKAGEAVEITGEDVQKELFPNGFPSSYIKGLFIIRSTESLDVAALYETATIDPENNIEALNDIDIKQICGREIQQKPLPDLVIRHFDASQLYSDCYDWPETCVTRVTFTVENIGNKAAGSFNIRVVFDPAQSVVVNQAVLGLDAGASQTFTIKTPPGRSCFDPDCTVCVKVDSENTVTESDEENNYLCVNKSEKNELEGK</sequence>
<protein>
    <recommendedName>
        <fullName evidence="2">CARDB domain-containing protein</fullName>
    </recommendedName>
</protein>